<proteinExistence type="predicted"/>
<dbReference type="EMBL" id="JACPRF010000408">
    <property type="protein sequence ID" value="MBI2877855.1"/>
    <property type="molecule type" value="Genomic_DNA"/>
</dbReference>
<dbReference type="GO" id="GO:0005737">
    <property type="term" value="C:cytoplasm"/>
    <property type="evidence" value="ECO:0007669"/>
    <property type="project" value="InterPro"/>
</dbReference>
<sequence length="72" mass="8499">MDLQKLELLESRVSSILGLLEELKQKNSSLERELFEKQEALRQLQEENQQWSQKEEAIRSRVENMLEALNGI</sequence>
<keyword evidence="3" id="KW-0132">Cell division</keyword>
<comment type="caution">
    <text evidence="3">The sequence shown here is derived from an EMBL/GenBank/DDBJ whole genome shotgun (WGS) entry which is preliminary data.</text>
</comment>
<reference evidence="3" key="1">
    <citation type="submission" date="2020-07" db="EMBL/GenBank/DDBJ databases">
        <title>Huge and variable diversity of episymbiotic CPR bacteria and DPANN archaea in groundwater ecosystems.</title>
        <authorList>
            <person name="He C.Y."/>
            <person name="Keren R."/>
            <person name="Whittaker M."/>
            <person name="Farag I.F."/>
            <person name="Doudna J."/>
            <person name="Cate J.H.D."/>
            <person name="Banfield J.F."/>
        </authorList>
    </citation>
    <scope>NUCLEOTIDE SEQUENCE</scope>
    <source>
        <strain evidence="3">NC_groundwater_672_Ag_B-0.1um_62_36</strain>
    </source>
</reference>
<dbReference type="Pfam" id="PF06005">
    <property type="entry name" value="ZapB"/>
    <property type="match status" value="1"/>
</dbReference>
<gene>
    <name evidence="3" type="primary">zapB</name>
    <name evidence="3" type="ORF">HYY20_13350</name>
</gene>
<keyword evidence="1 2" id="KW-0175">Coiled coil</keyword>
<evidence type="ECO:0000256" key="1">
    <source>
        <dbReference type="ARBA" id="ARBA00023054"/>
    </source>
</evidence>
<evidence type="ECO:0000313" key="4">
    <source>
        <dbReference type="Proteomes" id="UP000769766"/>
    </source>
</evidence>
<protein>
    <submittedName>
        <fullName evidence="3">Cell division protein ZapB</fullName>
    </submittedName>
</protein>
<dbReference type="GO" id="GO:0090529">
    <property type="term" value="P:cell septum assembly"/>
    <property type="evidence" value="ECO:0007669"/>
    <property type="project" value="InterPro"/>
</dbReference>
<keyword evidence="3" id="KW-0131">Cell cycle</keyword>
<dbReference type="AlphaFoldDB" id="A0A932G229"/>
<dbReference type="Proteomes" id="UP000769766">
    <property type="component" value="Unassembled WGS sequence"/>
</dbReference>
<organism evidence="3 4">
    <name type="scientific">Tectimicrobiota bacterium</name>
    <dbReference type="NCBI Taxonomy" id="2528274"/>
    <lineage>
        <taxon>Bacteria</taxon>
        <taxon>Pseudomonadati</taxon>
        <taxon>Nitrospinota/Tectimicrobiota group</taxon>
        <taxon>Candidatus Tectimicrobiota</taxon>
    </lineage>
</organism>
<name>A0A932G229_UNCTE</name>
<dbReference type="InterPro" id="IPR009252">
    <property type="entry name" value="Cell_div_ZapB"/>
</dbReference>
<accession>A0A932G229</accession>
<evidence type="ECO:0000313" key="3">
    <source>
        <dbReference type="EMBL" id="MBI2877855.1"/>
    </source>
</evidence>
<evidence type="ECO:0000256" key="2">
    <source>
        <dbReference type="SAM" id="Coils"/>
    </source>
</evidence>
<dbReference type="Gene3D" id="1.20.5.340">
    <property type="match status" value="1"/>
</dbReference>
<feature type="coiled-coil region" evidence="2">
    <location>
        <begin position="6"/>
        <end position="61"/>
    </location>
</feature>
<dbReference type="GO" id="GO:0043093">
    <property type="term" value="P:FtsZ-dependent cytokinesis"/>
    <property type="evidence" value="ECO:0007669"/>
    <property type="project" value="InterPro"/>
</dbReference>